<evidence type="ECO:0000313" key="10">
    <source>
        <dbReference type="Proteomes" id="UP001497644"/>
    </source>
</evidence>
<dbReference type="InterPro" id="IPR045249">
    <property type="entry name" value="HARBI1-like"/>
</dbReference>
<organism evidence="9 10">
    <name type="scientific">Lasius platythorax</name>
    <dbReference type="NCBI Taxonomy" id="488582"/>
    <lineage>
        <taxon>Eukaryota</taxon>
        <taxon>Metazoa</taxon>
        <taxon>Ecdysozoa</taxon>
        <taxon>Arthropoda</taxon>
        <taxon>Hexapoda</taxon>
        <taxon>Insecta</taxon>
        <taxon>Pterygota</taxon>
        <taxon>Neoptera</taxon>
        <taxon>Endopterygota</taxon>
        <taxon>Hymenoptera</taxon>
        <taxon>Apocrita</taxon>
        <taxon>Aculeata</taxon>
        <taxon>Formicoidea</taxon>
        <taxon>Formicidae</taxon>
        <taxon>Formicinae</taxon>
        <taxon>Lasius</taxon>
        <taxon>Lasius</taxon>
    </lineage>
</organism>
<keyword evidence="7" id="KW-0539">Nucleus</keyword>
<comment type="cofactor">
    <cofactor evidence="1">
        <name>a divalent metal cation</name>
        <dbReference type="ChEBI" id="CHEBI:60240"/>
    </cofactor>
</comment>
<evidence type="ECO:0000256" key="6">
    <source>
        <dbReference type="ARBA" id="ARBA00022801"/>
    </source>
</evidence>
<dbReference type="GO" id="GO:0005634">
    <property type="term" value="C:nucleus"/>
    <property type="evidence" value="ECO:0007669"/>
    <property type="project" value="UniProtKB-SubCell"/>
</dbReference>
<dbReference type="Pfam" id="PF13359">
    <property type="entry name" value="DDE_Tnp_4"/>
    <property type="match status" value="1"/>
</dbReference>
<gene>
    <name evidence="9" type="ORF">LPLAT_LOCUS4630</name>
</gene>
<feature type="domain" description="DDE Tnp4" evidence="8">
    <location>
        <begin position="163"/>
        <end position="313"/>
    </location>
</feature>
<dbReference type="AlphaFoldDB" id="A0AAV2NF94"/>
<evidence type="ECO:0000256" key="2">
    <source>
        <dbReference type="ARBA" id="ARBA00004123"/>
    </source>
</evidence>
<dbReference type="GO" id="GO:0016787">
    <property type="term" value="F:hydrolase activity"/>
    <property type="evidence" value="ECO:0007669"/>
    <property type="project" value="UniProtKB-KW"/>
</dbReference>
<dbReference type="InterPro" id="IPR027806">
    <property type="entry name" value="HARBI1_dom"/>
</dbReference>
<accession>A0AAV2NF94</accession>
<comment type="subcellular location">
    <subcellularLocation>
        <location evidence="2">Nucleus</location>
    </subcellularLocation>
</comment>
<evidence type="ECO:0000313" key="9">
    <source>
        <dbReference type="EMBL" id="CAL1678846.1"/>
    </source>
</evidence>
<dbReference type="PANTHER" id="PTHR22930">
    <property type="match status" value="1"/>
</dbReference>
<keyword evidence="6" id="KW-0378">Hydrolase</keyword>
<protein>
    <recommendedName>
        <fullName evidence="8">DDE Tnp4 domain-containing protein</fullName>
    </recommendedName>
</protein>
<sequence length="363" mass="41956">MELMEEIDDIQDIDDIDFQVERVRKRYIRDGQNPFEFYNNLQFKRRYRFNKDSILYGILPKIEEGLAKINNRGLPIPPVIQLLICLRYYATASFQLLLGDTMTVSQPTISRIVFWVSLLIASLLKEYIKMPKNQEMQNENRQLFNNLGKGNGAIGLPGVDGAIDCTHIKLLDTRFQNISEIYRNRKGYFSLNVQTVVGPRMEILDIVPEWPGSAHDSRIFQNSLLYIRYMENQLDGILVGDRGYPCLPFLMTPIANPGTDEELRYNNIQSRTRIIVERTFGVWKRRFPCLSRGLTTKLITSTTIVVACAVLHNMSLIFNDISPDDDEFYDDEEENDEVPVHDLNNDTIDGFAAREAIIARMFH</sequence>
<reference evidence="9" key="1">
    <citation type="submission" date="2024-04" db="EMBL/GenBank/DDBJ databases">
        <authorList>
            <consortium name="Molecular Ecology Group"/>
        </authorList>
    </citation>
    <scope>NUCLEOTIDE SEQUENCE</scope>
</reference>
<proteinExistence type="inferred from homology"/>
<evidence type="ECO:0000256" key="7">
    <source>
        <dbReference type="ARBA" id="ARBA00023242"/>
    </source>
</evidence>
<comment type="similarity">
    <text evidence="3">Belongs to the HARBI1 family.</text>
</comment>
<keyword evidence="5" id="KW-0479">Metal-binding</keyword>
<dbReference type="Proteomes" id="UP001497644">
    <property type="component" value="Chromosome 15"/>
</dbReference>
<evidence type="ECO:0000256" key="5">
    <source>
        <dbReference type="ARBA" id="ARBA00022723"/>
    </source>
</evidence>
<dbReference type="PANTHER" id="PTHR22930:SF289">
    <property type="entry name" value="DDE TNP4 DOMAIN-CONTAINING PROTEIN-RELATED"/>
    <property type="match status" value="1"/>
</dbReference>
<keyword evidence="4" id="KW-0540">Nuclease</keyword>
<name>A0AAV2NF94_9HYME</name>
<evidence type="ECO:0000256" key="1">
    <source>
        <dbReference type="ARBA" id="ARBA00001968"/>
    </source>
</evidence>
<dbReference type="GO" id="GO:0046872">
    <property type="term" value="F:metal ion binding"/>
    <property type="evidence" value="ECO:0007669"/>
    <property type="project" value="UniProtKB-KW"/>
</dbReference>
<keyword evidence="10" id="KW-1185">Reference proteome</keyword>
<dbReference type="GO" id="GO:0004518">
    <property type="term" value="F:nuclease activity"/>
    <property type="evidence" value="ECO:0007669"/>
    <property type="project" value="UniProtKB-KW"/>
</dbReference>
<evidence type="ECO:0000256" key="4">
    <source>
        <dbReference type="ARBA" id="ARBA00022722"/>
    </source>
</evidence>
<evidence type="ECO:0000259" key="8">
    <source>
        <dbReference type="Pfam" id="PF13359"/>
    </source>
</evidence>
<dbReference type="EMBL" id="OZ034838">
    <property type="protein sequence ID" value="CAL1678846.1"/>
    <property type="molecule type" value="Genomic_DNA"/>
</dbReference>
<evidence type="ECO:0000256" key="3">
    <source>
        <dbReference type="ARBA" id="ARBA00006958"/>
    </source>
</evidence>